<dbReference type="InterPro" id="IPR036864">
    <property type="entry name" value="Zn2-C6_fun-type_DNA-bd_sf"/>
</dbReference>
<feature type="compositionally biased region" description="Basic and acidic residues" evidence="5">
    <location>
        <begin position="127"/>
        <end position="140"/>
    </location>
</feature>
<dbReference type="SMART" id="SM00906">
    <property type="entry name" value="Fungal_trans"/>
    <property type="match status" value="1"/>
</dbReference>
<dbReference type="Pfam" id="PF00172">
    <property type="entry name" value="Zn_clus"/>
    <property type="match status" value="1"/>
</dbReference>
<evidence type="ECO:0000259" key="6">
    <source>
        <dbReference type="PROSITE" id="PS50048"/>
    </source>
</evidence>
<protein>
    <submittedName>
        <fullName evidence="7">Fungal-specific transcription factor domain-domain-containing protein</fullName>
    </submittedName>
</protein>
<evidence type="ECO:0000256" key="1">
    <source>
        <dbReference type="ARBA" id="ARBA00022723"/>
    </source>
</evidence>
<keyword evidence="4" id="KW-0539">Nucleus</keyword>
<dbReference type="InterPro" id="IPR051127">
    <property type="entry name" value="Fungal_SecMet_Regulators"/>
</dbReference>
<keyword evidence="1" id="KW-0479">Metal-binding</keyword>
<dbReference type="GeneID" id="63781992"/>
<dbReference type="InterPro" id="IPR007219">
    <property type="entry name" value="XnlR_reg_dom"/>
</dbReference>
<reference evidence="7 8" key="1">
    <citation type="submission" date="2016-07" db="EMBL/GenBank/DDBJ databases">
        <title>Pervasive Adenine N6-methylation of Active Genes in Fungi.</title>
        <authorList>
            <consortium name="DOE Joint Genome Institute"/>
            <person name="Mondo S.J."/>
            <person name="Dannebaum R.O."/>
            <person name="Kuo R.C."/>
            <person name="Labutti K."/>
            <person name="Haridas S."/>
            <person name="Kuo A."/>
            <person name="Salamov A."/>
            <person name="Ahrendt S.R."/>
            <person name="Lipzen A."/>
            <person name="Sullivan W."/>
            <person name="Andreopoulos W.B."/>
            <person name="Clum A."/>
            <person name="Lindquist E."/>
            <person name="Daum C."/>
            <person name="Ramamoorthy G.K."/>
            <person name="Gryganskyi A."/>
            <person name="Culley D."/>
            <person name="Magnuson J.K."/>
            <person name="James T.Y."/>
            <person name="O'Malley M.A."/>
            <person name="Stajich J.E."/>
            <person name="Spatafora J.W."/>
            <person name="Visel A."/>
            <person name="Grigoriev I.V."/>
        </authorList>
    </citation>
    <scope>NUCLEOTIDE SEQUENCE [LARGE SCALE GENOMIC DNA]</scope>
    <source>
        <strain evidence="7 8">CBS 129021</strain>
    </source>
</reference>
<dbReference type="InterPro" id="IPR001138">
    <property type="entry name" value="Zn2Cys6_DnaBD"/>
</dbReference>
<dbReference type="AlphaFoldDB" id="A0A1Y2EEY1"/>
<dbReference type="STRING" id="1141098.A0A1Y2EEY1"/>
<dbReference type="InParanoid" id="A0A1Y2EEY1"/>
<evidence type="ECO:0000313" key="8">
    <source>
        <dbReference type="Proteomes" id="UP000193689"/>
    </source>
</evidence>
<dbReference type="SUPFAM" id="SSF57701">
    <property type="entry name" value="Zn2/Cys6 DNA-binding domain"/>
    <property type="match status" value="1"/>
</dbReference>
<keyword evidence="8" id="KW-1185">Reference proteome</keyword>
<dbReference type="RefSeq" id="XP_040719776.1">
    <property type="nucleotide sequence ID" value="XM_040865780.1"/>
</dbReference>
<accession>A0A1Y2EEY1</accession>
<evidence type="ECO:0000256" key="4">
    <source>
        <dbReference type="ARBA" id="ARBA00023242"/>
    </source>
</evidence>
<name>A0A1Y2EEY1_9PEZI</name>
<dbReference type="OrthoDB" id="4064873at2759"/>
<dbReference type="Gene3D" id="4.10.240.10">
    <property type="entry name" value="Zn(2)-C6 fungal-type DNA-binding domain"/>
    <property type="match status" value="1"/>
</dbReference>
<feature type="domain" description="Zn(2)-C6 fungal-type" evidence="6">
    <location>
        <begin position="17"/>
        <end position="46"/>
    </location>
</feature>
<comment type="caution">
    <text evidence="7">The sequence shown here is derived from an EMBL/GenBank/DDBJ whole genome shotgun (WGS) entry which is preliminary data.</text>
</comment>
<evidence type="ECO:0000256" key="5">
    <source>
        <dbReference type="SAM" id="MobiDB-lite"/>
    </source>
</evidence>
<dbReference type="EMBL" id="MCFJ01000002">
    <property type="protein sequence ID" value="ORY69826.1"/>
    <property type="molecule type" value="Genomic_DNA"/>
</dbReference>
<dbReference type="CDD" id="cd00067">
    <property type="entry name" value="GAL4"/>
    <property type="match status" value="1"/>
</dbReference>
<dbReference type="Proteomes" id="UP000193689">
    <property type="component" value="Unassembled WGS sequence"/>
</dbReference>
<organism evidence="7 8">
    <name type="scientific">Pseudomassariella vexata</name>
    <dbReference type="NCBI Taxonomy" id="1141098"/>
    <lineage>
        <taxon>Eukaryota</taxon>
        <taxon>Fungi</taxon>
        <taxon>Dikarya</taxon>
        <taxon>Ascomycota</taxon>
        <taxon>Pezizomycotina</taxon>
        <taxon>Sordariomycetes</taxon>
        <taxon>Xylariomycetidae</taxon>
        <taxon>Amphisphaeriales</taxon>
        <taxon>Pseudomassariaceae</taxon>
        <taxon>Pseudomassariella</taxon>
    </lineage>
</organism>
<keyword evidence="2" id="KW-0805">Transcription regulation</keyword>
<evidence type="ECO:0000313" key="7">
    <source>
        <dbReference type="EMBL" id="ORY69826.1"/>
    </source>
</evidence>
<proteinExistence type="predicted"/>
<dbReference type="GO" id="GO:0006351">
    <property type="term" value="P:DNA-templated transcription"/>
    <property type="evidence" value="ECO:0007669"/>
    <property type="project" value="InterPro"/>
</dbReference>
<dbReference type="PANTHER" id="PTHR47424">
    <property type="entry name" value="REGULATORY PROTEIN GAL4"/>
    <property type="match status" value="1"/>
</dbReference>
<gene>
    <name evidence="7" type="ORF">BCR38DRAFT_93647</name>
</gene>
<feature type="compositionally biased region" description="Low complexity" evidence="5">
    <location>
        <begin position="727"/>
        <end position="742"/>
    </location>
</feature>
<sequence>MTRPRVDPEKRQRTACACDSCKRRKQKCNGLKPCNTCTKRQLQCEYTPAILEASQSPVFSPTKRRHVDGSPRAIKSSPEESNAQLHHGPARNPPLPPWDSVEVSPASLVKPELTPSIPRPRAVSTRHFVDAKERDSDSRSRMSNTSGAADEAEVYPSQRMLQDSTGRLLYLGDSATLSYLQLIRMIVEEISGESDFTRDPRRHMIMEAQVSIPPTVRPTGVLPDRRTANILVESFFTNTIGFVEVFDKDMFLASTMECYNDPLSVNPSVLCLLYLVFSIGLVIAKPPSGTEAEAIIKRLRSEDVNRAELFYRNAKSLADPVSGFEDADFWSIQALVLMSLYMLSVSKRNASYAYCGMAVRSAFALGLHREESMVLFSGIERKVRRNLWRSLFVLDRFLAASLGRPTAISEDDCSEHALEAPVEFSGPAGLSNNTERVNSAALNATVRTCHVVGITLKRVYSKRKISTTVAQEIANQLEDWNDKLDQILHWKQAMSGPVDPSLGIANLHVNLLHCHAIILLTRPFFLYILSKGHERSGGSQKSYRISQRMEKFAQTCVEASQHTLILAQNALDAEYLPHCNPFVIHFVFASGLIVLSNEFASLYHNPEGDRAIQSCISILRYCAEYDPQAERVSYIVESFHKANKTRPATARQLSLPGRRIPTIKTLVRNADYDPMAHFFQSDKAGSRGPLPPLAPGPKNGRVMLSAGLPATLPPMVPSVIQQPSPDGSNTSPVNSSGVVSSGLHGMDHLNGPEAEFDFDSLWPNWQAPTGGMALPHPHPEGHQVAEGFGTYGLGPVQVPVGHLNVPLYPTSDFR</sequence>
<feature type="region of interest" description="Disordered" evidence="5">
    <location>
        <begin position="715"/>
        <end position="750"/>
    </location>
</feature>
<dbReference type="GO" id="GO:0000435">
    <property type="term" value="P:positive regulation of transcription from RNA polymerase II promoter by galactose"/>
    <property type="evidence" value="ECO:0007669"/>
    <property type="project" value="TreeGrafter"/>
</dbReference>
<evidence type="ECO:0000256" key="3">
    <source>
        <dbReference type="ARBA" id="ARBA00023163"/>
    </source>
</evidence>
<dbReference type="GO" id="GO:0008270">
    <property type="term" value="F:zinc ion binding"/>
    <property type="evidence" value="ECO:0007669"/>
    <property type="project" value="InterPro"/>
</dbReference>
<dbReference type="GO" id="GO:0000981">
    <property type="term" value="F:DNA-binding transcription factor activity, RNA polymerase II-specific"/>
    <property type="evidence" value="ECO:0007669"/>
    <property type="project" value="InterPro"/>
</dbReference>
<feature type="region of interest" description="Disordered" evidence="5">
    <location>
        <begin position="55"/>
        <end position="154"/>
    </location>
</feature>
<keyword evidence="3" id="KW-0804">Transcription</keyword>
<dbReference type="Pfam" id="PF04082">
    <property type="entry name" value="Fungal_trans"/>
    <property type="match status" value="1"/>
</dbReference>
<dbReference type="GO" id="GO:0000978">
    <property type="term" value="F:RNA polymerase II cis-regulatory region sequence-specific DNA binding"/>
    <property type="evidence" value="ECO:0007669"/>
    <property type="project" value="TreeGrafter"/>
</dbReference>
<dbReference type="PROSITE" id="PS50048">
    <property type="entry name" value="ZN2_CY6_FUNGAL_2"/>
    <property type="match status" value="1"/>
</dbReference>
<dbReference type="PANTHER" id="PTHR47424:SF9">
    <property type="entry name" value="TAH-2"/>
    <property type="match status" value="1"/>
</dbReference>
<dbReference type="SMART" id="SM00066">
    <property type="entry name" value="GAL4"/>
    <property type="match status" value="1"/>
</dbReference>
<dbReference type="GO" id="GO:0005634">
    <property type="term" value="C:nucleus"/>
    <property type="evidence" value="ECO:0007669"/>
    <property type="project" value="TreeGrafter"/>
</dbReference>
<dbReference type="CDD" id="cd12148">
    <property type="entry name" value="fungal_TF_MHR"/>
    <property type="match status" value="1"/>
</dbReference>
<evidence type="ECO:0000256" key="2">
    <source>
        <dbReference type="ARBA" id="ARBA00023015"/>
    </source>
</evidence>
<dbReference type="PROSITE" id="PS00463">
    <property type="entry name" value="ZN2_CY6_FUNGAL_1"/>
    <property type="match status" value="1"/>
</dbReference>